<dbReference type="GO" id="GO:0016579">
    <property type="term" value="P:protein deubiquitination"/>
    <property type="evidence" value="ECO:0007669"/>
    <property type="project" value="InterPro"/>
</dbReference>
<dbReference type="InterPro" id="IPR001394">
    <property type="entry name" value="Peptidase_C19_UCH"/>
</dbReference>
<dbReference type="GO" id="GO:0004843">
    <property type="term" value="F:cysteine-type deubiquitinase activity"/>
    <property type="evidence" value="ECO:0007669"/>
    <property type="project" value="InterPro"/>
</dbReference>
<dbReference type="VEuPathDB" id="FungiDB:AO090011000859"/>
<feature type="compositionally biased region" description="Acidic residues" evidence="3">
    <location>
        <begin position="2615"/>
        <end position="2632"/>
    </location>
</feature>
<dbReference type="Pfam" id="PF12464">
    <property type="entry name" value="Mac"/>
    <property type="match status" value="1"/>
</dbReference>
<feature type="region of interest" description="Disordered" evidence="3">
    <location>
        <begin position="1181"/>
        <end position="1203"/>
    </location>
</feature>
<evidence type="ECO:0000313" key="6">
    <source>
        <dbReference type="Proteomes" id="UP000190312"/>
    </source>
</evidence>
<dbReference type="InterPro" id="IPR028889">
    <property type="entry name" value="USP"/>
</dbReference>
<feature type="region of interest" description="Disordered" evidence="3">
    <location>
        <begin position="2615"/>
        <end position="2648"/>
    </location>
</feature>
<organism evidence="5 6">
    <name type="scientific">Aspergillus oryzae</name>
    <name type="common">Yellow koji mold</name>
    <dbReference type="NCBI Taxonomy" id="5062"/>
    <lineage>
        <taxon>Eukaryota</taxon>
        <taxon>Fungi</taxon>
        <taxon>Dikarya</taxon>
        <taxon>Ascomycota</taxon>
        <taxon>Pezizomycotina</taxon>
        <taxon>Eurotiomycetes</taxon>
        <taxon>Eurotiomycetidae</taxon>
        <taxon>Eurotiales</taxon>
        <taxon>Aspergillaceae</taxon>
        <taxon>Aspergillus</taxon>
        <taxon>Aspergillus subgen. Circumdati</taxon>
    </lineage>
</organism>
<dbReference type="GO" id="GO:0005634">
    <property type="term" value="C:nucleus"/>
    <property type="evidence" value="ECO:0007669"/>
    <property type="project" value="TreeGrafter"/>
</dbReference>
<dbReference type="Gene3D" id="2.160.10.10">
    <property type="entry name" value="Hexapeptide repeat proteins"/>
    <property type="match status" value="1"/>
</dbReference>
<evidence type="ECO:0000256" key="3">
    <source>
        <dbReference type="SAM" id="MobiDB-lite"/>
    </source>
</evidence>
<dbReference type="Pfam" id="PF12030">
    <property type="entry name" value="DUF3517"/>
    <property type="match status" value="1"/>
</dbReference>
<dbReference type="InterPro" id="IPR021905">
    <property type="entry name" value="DUF3517"/>
</dbReference>
<dbReference type="GO" id="GO:0005829">
    <property type="term" value="C:cytosol"/>
    <property type="evidence" value="ECO:0007669"/>
    <property type="project" value="TreeGrafter"/>
</dbReference>
<dbReference type="InterPro" id="IPR001451">
    <property type="entry name" value="Hexapep"/>
</dbReference>
<dbReference type="FunFam" id="3.90.70.10:FF:000136">
    <property type="entry name" value="Ubiquitin C-terminal hydrolase, putative"/>
    <property type="match status" value="1"/>
</dbReference>
<dbReference type="CDD" id="cd02659">
    <property type="entry name" value="peptidase_C19C"/>
    <property type="match status" value="1"/>
</dbReference>
<dbReference type="PROSITE" id="PS00973">
    <property type="entry name" value="USP_2"/>
    <property type="match status" value="1"/>
</dbReference>
<evidence type="ECO:0000259" key="4">
    <source>
        <dbReference type="PROSITE" id="PS50235"/>
    </source>
</evidence>
<dbReference type="OrthoDB" id="420187at2759"/>
<dbReference type="CDD" id="cd03357">
    <property type="entry name" value="LbH_MAT_GAT"/>
    <property type="match status" value="1"/>
</dbReference>
<feature type="compositionally biased region" description="Polar residues" evidence="3">
    <location>
        <begin position="271"/>
        <end position="313"/>
    </location>
</feature>
<keyword evidence="2" id="KW-0808">Transferase</keyword>
<comment type="caution">
    <text evidence="5">The sequence shown here is derived from an EMBL/GenBank/DDBJ whole genome shotgun (WGS) entry which is preliminary data.</text>
</comment>
<dbReference type="Gene3D" id="3.90.70.10">
    <property type="entry name" value="Cysteine proteinases"/>
    <property type="match status" value="1"/>
</dbReference>
<evidence type="ECO:0000256" key="1">
    <source>
        <dbReference type="ARBA" id="ARBA00007274"/>
    </source>
</evidence>
<protein>
    <recommendedName>
        <fullName evidence="4">USP domain-containing protein</fullName>
    </recommendedName>
</protein>
<dbReference type="PANTHER" id="PTHR24006">
    <property type="entry name" value="UBIQUITIN CARBOXYL-TERMINAL HYDROLASE"/>
    <property type="match status" value="1"/>
</dbReference>
<sequence>MDSEEARLANREKMRQGELYYAFTPDLIAARSRCTKACRRFNHAEDVPRRRLVELWRDLVQDKTPLPPLKDDPEEDEALFENEPWIEAPIRMDYGFNVKAGEGVFINANCHIIDTCLVTIGARTMFGPNVHLYSGTHPLDPALRNGTKGPESGKEIHIGEDCWLAGNVTVLPGVTIGKGATIGAGSVVTKLLRETQENVMAAAPLESSSTPLDPISTDSTCSPGDSMEESDPQSTRKRPRLDSGSGIRQPWSSNEVSASRLPERTPDAPATTEQEAPTSTRPASRMTINTKSPVADNMTSTPKDTPADQSNAHSPAPSADDAGARPSNVISLLSSPAQSPEIEVAELEDMDQDPSTSSWKPLGEALGDSEVVQLHEQAPLTDNFPKFRSDLDLRDNLEEIGAIIEKGSPPEATPFFLAVKSWLDDVANNLEQLTFEGLLDERDFWEQLPVIPESLLRNSQDLQPDEGRGPWVCLEEFFLNYTRLALHIVRLDILVLGQLIEDADLQVSDLISRAYLPSLGWMLQVNGIPFFRTAERVHGVEVINLVARLNDHILAPPFNVLQWLSEYAACVMTLIPRWSQLSSPLVSVVTIVHNLMDSGNERRKYQADEALINSLTYLRAMKSAYSLMRIIDENYQMHVSKKSSWVTSDVSDPMLRFISWVYFTISLRGQDLGLQIAKDLSIAVPEGISSDECASIIYYGWKFAALKKHILDGRMELRVNGMETMQMDLVNVWRQYIQNDPAGIEHPVVQYLVRFLRENEIVEYIVSIDSHPQLISRSGNIVGFLIVTSTYTDTDTDTIWKAVTESPDPRTVSEILRMLTRTFQMHLPTSPALLYLCSKLLDLPLSRFDSRMVDFCEQLLLHVREKHPERYQLVDEPHVDAVPLRLCVRLIRESAAADDLPVEHKAILQKFSSSQLTLFMDVGLSEMDKMETYERCVQDLAEMNQFTVGSIQALNALVPSYDTQEIRKLAMDFDLTRLLINELAHTVDMNQTDFTESFSRNGFLSRVHLLACVIDKVPDTITTELSDVLWRRVLMSQTLAQQGRRALWDTLCTLTRHSTKSNPFIERCIHGYLSELSPSKDYFLEVLSFAKQAINYEVRFNPPPIAGDNEVISIPGIDRIWDFILTAPPGSIETDATNFAIEVYLDHNIIHRSPRSAVEATHVALVDRCVDQLKSAASKLKSARGQGANGASDSMAAEIPEEETQAEELRFSRSLLFLRQFLQGLRSRPQYSPPQNSPPGLPGKPVKGELVNIRYQAFDGSTQSKVRSLQIGDLSTASEFVEKLVQVTGFTKLNTIYSGHRIDLLENPTLTVRDLKLNSGLLIVRRDPDSRDVALTGRRLEDHLAREIYDFLVVFPPQERVLQLVRSTDKSAQDAFPMGKPVRVLVAALTRSEILVECLLYALLVRPPLAGDTVSIPDSTALVRQLLHLMDVGRYSSTGHLSELGIHKLICNSFAIMIEGSVRDPEFWAVIKQQAKFDQLLFSLLLEEDRQPIRKGISENIAVACSPSKLLKKTGKPEVPEQREITTSENPVRIDILATIWEAFVQNFPRTLGCVQQSQEFFEIAHLVFQSVAEKSPRDLMLSEYLKQWSAILLNHQTEEFVGREPVDHLLLGFCRLLRSCLDFAGSTNTAVDTFDLAESLFDKYLFPDLSESTSLVAITPQTPVMHASSRQELYGILNLLCKYDDNYTKVVERLSDLIPEDYTYSPTWCFDRYKMIRSPEGYAGLKNLSNTCYLNSLLTQLFMNVSFRDFMMRLDLVDPLDSQILLEETKKVFGYMQETWLKSVDPQGLVDSIRTYDNEPVDVTVQMDVDEFYNLLFDRWEAQISNAEDKKKFRSFYGGQLVQQIKSKECPHISERLEPFSAIQCEIKGKASLEESLQAYVEGEIMQGDNKYSCTSCGRHVDAVKRACLKDVPDNLIFHLKRFDFDMVTMMRSKINDEFQFPEHIDMSPFKVEYLSDPDAEVQEDLFELVGVLVHSGTAESGHYYSYIRERPTADTRGSWVEFNDSDVTRFDPSKIADQCFGGYNDSMNNNSMGQVRFNKVWNAYMLFYQRVSSMESSKSIYKPTTNHCPVRVQLPVPLANHIMMENEIFIRAFCLMDPYYAMFVRHLLHQLHDVRDIHPLGDLKLDKCIIFIALDTLEQLISRNREPLGLDAVVSELLKAINELPKAAYRVLQWVAERPAGIRNLVLKCPHAAVRNSSIRVFISSLSKLQELCNNVEQEEGYKDKWHKRYLDGFENVVAALHGLWTILHTASRAWDDYFEFLLLLASFGSLEAGMVLSYGFLSRCLEIVWLDRDDSKRLRRHYIAYCKLLEKGRRFSHRKLTDLLSVLLQNIDFSAPPTLGEERQTLPDNRYSLTVMESDLLRPVGRNNELLVLKKLLQQYSSPQACRSIVGILVDAESEAGLTDPICKALEDGLRVAPAELCAPFLEATLIFCRRSTDEERIVSLIDYVAKGVESINDSGGKEHLAFFTSIMACRNERLDLNEAWFLSQLIDKIPDWAPTLLMFPDRAVRNMTMEFLRRILFTGEASDIGDDWQSRHTQAAKELVHASISRLRRTYLSSPGSNVEAKVVETIKAVVEHCLVTYFDDSEQDEGFVRQAQAVLGAIEELAVDMPEELASESDVPSPEEWEDNSAMASDSEMGVAGTP</sequence>
<evidence type="ECO:0000256" key="2">
    <source>
        <dbReference type="ARBA" id="ARBA00022679"/>
    </source>
</evidence>
<dbReference type="Pfam" id="PF00132">
    <property type="entry name" value="Hexapep"/>
    <property type="match status" value="1"/>
</dbReference>
<dbReference type="InterPro" id="IPR024688">
    <property type="entry name" value="Mac_dom"/>
</dbReference>
<dbReference type="SMART" id="SM01266">
    <property type="entry name" value="Mac"/>
    <property type="match status" value="1"/>
</dbReference>
<comment type="similarity">
    <text evidence="1">Belongs to the transferase hexapeptide repeat family.</text>
</comment>
<proteinExistence type="inferred from homology"/>
<dbReference type="VEuPathDB" id="FungiDB:AO090011000858"/>
<feature type="region of interest" description="Disordered" evidence="3">
    <location>
        <begin position="201"/>
        <end position="326"/>
    </location>
</feature>
<dbReference type="PANTHER" id="PTHR24006:SF827">
    <property type="entry name" value="UBIQUITIN CARBOXYL-TERMINAL HYDROLASE 34"/>
    <property type="match status" value="1"/>
</dbReference>
<dbReference type="GO" id="GO:0016407">
    <property type="term" value="F:acetyltransferase activity"/>
    <property type="evidence" value="ECO:0007669"/>
    <property type="project" value="InterPro"/>
</dbReference>
<dbReference type="EMBL" id="MKZY01000007">
    <property type="protein sequence ID" value="OOO07229.1"/>
    <property type="molecule type" value="Genomic_DNA"/>
</dbReference>
<dbReference type="SUPFAM" id="SSF51161">
    <property type="entry name" value="Trimeric LpxA-like enzymes"/>
    <property type="match status" value="1"/>
</dbReference>
<feature type="compositionally biased region" description="Polar residues" evidence="3">
    <location>
        <begin position="206"/>
        <end position="223"/>
    </location>
</feature>
<dbReference type="Proteomes" id="UP000190312">
    <property type="component" value="Unassembled WGS sequence"/>
</dbReference>
<dbReference type="SUPFAM" id="SSF54001">
    <property type="entry name" value="Cysteine proteinases"/>
    <property type="match status" value="1"/>
</dbReference>
<feature type="domain" description="USP" evidence="4">
    <location>
        <begin position="1724"/>
        <end position="2053"/>
    </location>
</feature>
<accession>A0A1S9DDY8</accession>
<gene>
    <name evidence="5" type="ORF">OAory_01094320</name>
</gene>
<dbReference type="PROSITE" id="PS50235">
    <property type="entry name" value="USP_3"/>
    <property type="match status" value="1"/>
</dbReference>
<dbReference type="InterPro" id="IPR038765">
    <property type="entry name" value="Papain-like_cys_pep_sf"/>
</dbReference>
<evidence type="ECO:0000313" key="5">
    <source>
        <dbReference type="EMBL" id="OOO07229.1"/>
    </source>
</evidence>
<dbReference type="Pfam" id="PF00443">
    <property type="entry name" value="UCH"/>
    <property type="match status" value="1"/>
</dbReference>
<dbReference type="InterPro" id="IPR050164">
    <property type="entry name" value="Peptidase_C19"/>
</dbReference>
<dbReference type="InterPro" id="IPR011004">
    <property type="entry name" value="Trimer_LpxA-like_sf"/>
</dbReference>
<dbReference type="InterPro" id="IPR018200">
    <property type="entry name" value="USP_CS"/>
</dbReference>
<reference evidence="5 6" key="1">
    <citation type="submission" date="2016-10" db="EMBL/GenBank/DDBJ databases">
        <title>Genome sequencing of Aspergillus oryzae BCC7051.</title>
        <authorList>
            <person name="Thammarongtham C."/>
            <person name="Vorapreeda T."/>
            <person name="Nookaew I."/>
            <person name="Srisuk T."/>
            <person name="Land M."/>
            <person name="Jeennor S."/>
            <person name="Laoteng K."/>
        </authorList>
    </citation>
    <scope>NUCLEOTIDE SEQUENCE [LARGE SCALE GENOMIC DNA]</scope>
    <source>
        <strain evidence="5 6">BCC7051</strain>
    </source>
</reference>
<name>A0A1S9DDY8_ASPOZ</name>
<dbReference type="eggNOG" id="KOG1866">
    <property type="taxonomic scope" value="Eukaryota"/>
</dbReference>